<name>A0A9D2MV85_9FIRM</name>
<dbReference type="Proteomes" id="UP000826793">
    <property type="component" value="Unassembled WGS sequence"/>
</dbReference>
<reference evidence="1" key="2">
    <citation type="submission" date="2021-04" db="EMBL/GenBank/DDBJ databases">
        <authorList>
            <person name="Gilroy R."/>
        </authorList>
    </citation>
    <scope>NUCLEOTIDE SEQUENCE</scope>
    <source>
        <strain evidence="1">CHK185-1770</strain>
    </source>
</reference>
<dbReference type="AlphaFoldDB" id="A0A9D2MV85"/>
<dbReference type="CDD" id="cd11532">
    <property type="entry name" value="NTP-PPase_COG4997"/>
    <property type="match status" value="1"/>
</dbReference>
<sequence length="106" mass="12550">MKEQVYNKLVRDNVPDIIREQGGTPVIHTLDDEEYIQCLENKLREEVEEFLADKNLEELGDILEVLEELAHLQGWTDREIRQAKNEKAQRNGAFRERVFLEKVLEE</sequence>
<evidence type="ECO:0000313" key="2">
    <source>
        <dbReference type="Proteomes" id="UP000826793"/>
    </source>
</evidence>
<protein>
    <submittedName>
        <fullName evidence="1">Nucleoside triphosphate pyrophosphohydrolase</fullName>
    </submittedName>
</protein>
<accession>A0A9D2MV85</accession>
<dbReference type="EMBL" id="DWXG01000016">
    <property type="protein sequence ID" value="HJB97357.1"/>
    <property type="molecule type" value="Genomic_DNA"/>
</dbReference>
<organism evidence="1 2">
    <name type="scientific">Candidatus Acutalibacter pullicola</name>
    <dbReference type="NCBI Taxonomy" id="2838417"/>
    <lineage>
        <taxon>Bacteria</taxon>
        <taxon>Bacillati</taxon>
        <taxon>Bacillota</taxon>
        <taxon>Clostridia</taxon>
        <taxon>Eubacteriales</taxon>
        <taxon>Acutalibacteraceae</taxon>
        <taxon>Acutalibacter</taxon>
    </lineage>
</organism>
<evidence type="ECO:0000313" key="1">
    <source>
        <dbReference type="EMBL" id="HJB97357.1"/>
    </source>
</evidence>
<proteinExistence type="predicted"/>
<reference evidence="1" key="1">
    <citation type="journal article" date="2021" name="PeerJ">
        <title>Extensive microbial diversity within the chicken gut microbiome revealed by metagenomics and culture.</title>
        <authorList>
            <person name="Gilroy R."/>
            <person name="Ravi A."/>
            <person name="Getino M."/>
            <person name="Pursley I."/>
            <person name="Horton D.L."/>
            <person name="Alikhan N.F."/>
            <person name="Baker D."/>
            <person name="Gharbi K."/>
            <person name="Hall N."/>
            <person name="Watson M."/>
            <person name="Adriaenssens E.M."/>
            <person name="Foster-Nyarko E."/>
            <person name="Jarju S."/>
            <person name="Secka A."/>
            <person name="Antonio M."/>
            <person name="Oren A."/>
            <person name="Chaudhuri R.R."/>
            <person name="La Ragione R."/>
            <person name="Hildebrand F."/>
            <person name="Pallen M.J."/>
        </authorList>
    </citation>
    <scope>NUCLEOTIDE SEQUENCE</scope>
    <source>
        <strain evidence="1">CHK185-1770</strain>
    </source>
</reference>
<gene>
    <name evidence="1" type="ORF">H9710_02125</name>
</gene>
<dbReference type="InterPro" id="IPR038735">
    <property type="entry name" value="MSMEG_1276-like_NTP-PPase_dom"/>
</dbReference>
<comment type="caution">
    <text evidence="1">The sequence shown here is derived from an EMBL/GenBank/DDBJ whole genome shotgun (WGS) entry which is preliminary data.</text>
</comment>